<dbReference type="EMBL" id="LN483075">
    <property type="protein sequence ID" value="CEA03886.1"/>
    <property type="molecule type" value="Genomic_DNA"/>
</dbReference>
<sequence length="248" mass="29308">MAKRLRAADDFIYHIYIHMNDVDQFVIFSGLKLQQFVSSVDPLRNLLLLKNTYDDGMFNNHTQHDYIVPEEIKKFVKKANNVAELCWIDFEYERQLNDLTAREQAELLYIAHKREPISVPFFQKLQNRYVYIASTGEKVTKIYFKHLSDADMLIANVFNQIIRERENVSSFFRRRSKSSLPSITPEFLKAYRSYAKEGALFSLAKSDKTKSAYEIEVRNLSHYNFPDEIWDDLKQILKEEADDLIRIT</sequence>
<dbReference type="AlphaFoldDB" id="A0A078MGS8"/>
<dbReference type="HOGENOM" id="CLU_092764_0_0_9"/>
<dbReference type="PATRIC" id="fig|1461583.4.peg.1655"/>
<name>A0A078MGS8_9BACL</name>
<organism evidence="1">
    <name type="scientific">Metalysinibacillus saudimassiliensis</name>
    <dbReference type="NCBI Taxonomy" id="1461583"/>
    <lineage>
        <taxon>Bacteria</taxon>
        <taxon>Bacillati</taxon>
        <taxon>Bacillota</taxon>
        <taxon>Bacilli</taxon>
        <taxon>Bacillales</taxon>
        <taxon>Caryophanaceae</taxon>
        <taxon>Metalysinibacillus</taxon>
    </lineage>
</organism>
<evidence type="ECO:0000313" key="1">
    <source>
        <dbReference type="EMBL" id="CEA03886.1"/>
    </source>
</evidence>
<gene>
    <name evidence="1" type="ORF">BN1050_01727</name>
</gene>
<accession>A0A078MGS8</accession>
<protein>
    <submittedName>
        <fullName evidence="1">Uncharacterized protein</fullName>
    </submittedName>
</protein>
<proteinExistence type="predicted"/>
<reference evidence="1" key="1">
    <citation type="submission" date="2014-07" db="EMBL/GenBank/DDBJ databases">
        <authorList>
            <person name="Urmite Genomes Urmite Genomes"/>
        </authorList>
    </citation>
    <scope>NUCLEOTIDE SEQUENCE</scope>
    <source>
        <strain evidence="1">13S34_air</strain>
    </source>
</reference>